<proteinExistence type="predicted"/>
<protein>
    <recommendedName>
        <fullName evidence="3">DUF523 domain-containing protein</fullName>
    </recommendedName>
</protein>
<comment type="caution">
    <text evidence="1">The sequence shown here is derived from an EMBL/GenBank/DDBJ whole genome shotgun (WGS) entry which is preliminary data.</text>
</comment>
<dbReference type="RefSeq" id="WP_216520220.1">
    <property type="nucleotide sequence ID" value="NZ_JAHLPM010000010.1"/>
</dbReference>
<organism evidence="1 2">
    <name type="scientific">Tissierella simiarum</name>
    <dbReference type="NCBI Taxonomy" id="2841534"/>
    <lineage>
        <taxon>Bacteria</taxon>
        <taxon>Bacillati</taxon>
        <taxon>Bacillota</taxon>
        <taxon>Tissierellia</taxon>
        <taxon>Tissierellales</taxon>
        <taxon>Tissierellaceae</taxon>
        <taxon>Tissierella</taxon>
    </lineage>
</organism>
<evidence type="ECO:0000313" key="2">
    <source>
        <dbReference type="Proteomes" id="UP000749471"/>
    </source>
</evidence>
<keyword evidence="2" id="KW-1185">Reference proteome</keyword>
<dbReference type="InterPro" id="IPR054648">
    <property type="entry name" value="TudS-rel"/>
</dbReference>
<accession>A0ABS6E9D3</accession>
<dbReference type="EMBL" id="JAHLPM010000010">
    <property type="protein sequence ID" value="MBU5438819.1"/>
    <property type="molecule type" value="Genomic_DNA"/>
</dbReference>
<dbReference type="Proteomes" id="UP000749471">
    <property type="component" value="Unassembled WGS sequence"/>
</dbReference>
<name>A0ABS6E9D3_9FIRM</name>
<gene>
    <name evidence="1" type="ORF">KQI42_12395</name>
</gene>
<reference evidence="1 2" key="1">
    <citation type="submission" date="2021-06" db="EMBL/GenBank/DDBJ databases">
        <authorList>
            <person name="Sun Q."/>
            <person name="Li D."/>
        </authorList>
    </citation>
    <scope>NUCLEOTIDE SEQUENCE [LARGE SCALE GENOMIC DNA]</scope>
    <source>
        <strain evidence="1 2">MSJ-40</strain>
    </source>
</reference>
<evidence type="ECO:0008006" key="3">
    <source>
        <dbReference type="Google" id="ProtNLM"/>
    </source>
</evidence>
<dbReference type="NCBIfam" id="NF045597">
    <property type="entry name" value="TudS_rel_CD3072"/>
    <property type="match status" value="1"/>
</dbReference>
<sequence>MNKEKIIILSHCILNDKSKVKKIEKDPNPDVLSFIQLLIENDIGIVQMPCPELICYGLNRWGHVKEQYDHPHYRKMCRKLFLPILDQIIEYSANNYEVVALVGIYGSPTCGIYRTCSGKWGGELGSNPDIKSTISTVTGIEESGVFMEEIQKILEENNIELKMIDFNKEDMNETIEKIKELI</sequence>
<evidence type="ECO:0000313" key="1">
    <source>
        <dbReference type="EMBL" id="MBU5438819.1"/>
    </source>
</evidence>